<comment type="caution">
    <text evidence="3">The sequence shown here is derived from an EMBL/GenBank/DDBJ whole genome shotgun (WGS) entry which is preliminary data.</text>
</comment>
<name>A0ABS7DCK2_9BACL</name>
<sequence length="203" mass="22201">MRKLLSLILILSLVLPSVNIASARSNPVQPGVEKTKAYPVVPFENEPLQEIDERILIDQQLPPKSGDGIVLNELPQVVDAVYRSTVTDSVYGKSARMMTAAMSDPTPSPSILSAINNLNLKNMKSPFQINKGAESISPVSGSLSLQEADLSLPGRNGLSFTLSRYYDSSSSNVYDKEVSFGLFCSCIIEYDAISYTERYNDNT</sequence>
<evidence type="ECO:0000259" key="2">
    <source>
        <dbReference type="Pfam" id="PF20148"/>
    </source>
</evidence>
<evidence type="ECO:0000313" key="3">
    <source>
        <dbReference type="EMBL" id="MBW7477662.1"/>
    </source>
</evidence>
<dbReference type="InterPro" id="IPR045351">
    <property type="entry name" value="DUF6531"/>
</dbReference>
<reference evidence="3 4" key="1">
    <citation type="submission" date="2021-07" db="EMBL/GenBank/DDBJ databases">
        <title>Paenibacillus radiodurans sp. nov., isolated from the southeastern edge of Tengger Desert.</title>
        <authorList>
            <person name="Zhang G."/>
        </authorList>
    </citation>
    <scope>NUCLEOTIDE SEQUENCE [LARGE SCALE GENOMIC DNA]</scope>
    <source>
        <strain evidence="3 4">DT7-4</strain>
    </source>
</reference>
<organism evidence="3 4">
    <name type="scientific">Paenibacillus oenotherae</name>
    <dbReference type="NCBI Taxonomy" id="1435645"/>
    <lineage>
        <taxon>Bacteria</taxon>
        <taxon>Bacillati</taxon>
        <taxon>Bacillota</taxon>
        <taxon>Bacilli</taxon>
        <taxon>Bacillales</taxon>
        <taxon>Paenibacillaceae</taxon>
        <taxon>Paenibacillus</taxon>
    </lineage>
</organism>
<dbReference type="EMBL" id="JAHZIJ010000028">
    <property type="protein sequence ID" value="MBW7477662.1"/>
    <property type="molecule type" value="Genomic_DNA"/>
</dbReference>
<accession>A0ABS7DCK2</accession>
<feature type="domain" description="DUF6531" evidence="2">
    <location>
        <begin position="134"/>
        <end position="172"/>
    </location>
</feature>
<keyword evidence="1" id="KW-0732">Signal</keyword>
<protein>
    <recommendedName>
        <fullName evidence="2">DUF6531 domain-containing protein</fullName>
    </recommendedName>
</protein>
<keyword evidence="4" id="KW-1185">Reference proteome</keyword>
<feature type="non-terminal residue" evidence="3">
    <location>
        <position position="203"/>
    </location>
</feature>
<evidence type="ECO:0000256" key="1">
    <source>
        <dbReference type="SAM" id="SignalP"/>
    </source>
</evidence>
<gene>
    <name evidence="3" type="ORF">K0T92_23350</name>
</gene>
<dbReference type="Proteomes" id="UP000812277">
    <property type="component" value="Unassembled WGS sequence"/>
</dbReference>
<dbReference type="Pfam" id="PF20148">
    <property type="entry name" value="DUF6531"/>
    <property type="match status" value="1"/>
</dbReference>
<evidence type="ECO:0000313" key="4">
    <source>
        <dbReference type="Proteomes" id="UP000812277"/>
    </source>
</evidence>
<feature type="signal peptide" evidence="1">
    <location>
        <begin position="1"/>
        <end position="23"/>
    </location>
</feature>
<proteinExistence type="predicted"/>
<dbReference type="RefSeq" id="WP_219875042.1">
    <property type="nucleotide sequence ID" value="NZ_JAHZIJ010000028.1"/>
</dbReference>
<feature type="chain" id="PRO_5046898609" description="DUF6531 domain-containing protein" evidence="1">
    <location>
        <begin position="24"/>
        <end position="203"/>
    </location>
</feature>